<dbReference type="HOGENOM" id="CLU_078151_0_0_9"/>
<dbReference type="Proteomes" id="UP000007969">
    <property type="component" value="Chromosome"/>
</dbReference>
<dbReference type="NCBIfam" id="TIGR04398">
    <property type="entry name" value="SLAP_DUP"/>
    <property type="match status" value="2"/>
</dbReference>
<dbReference type="AlphaFoldDB" id="B9E5I9"/>
<protein>
    <recommendedName>
        <fullName evidence="3">SLAP domain-containing protein</fullName>
    </recommendedName>
</protein>
<evidence type="ECO:0008006" key="3">
    <source>
        <dbReference type="Google" id="ProtNLM"/>
    </source>
</evidence>
<organism evidence="1 2">
    <name type="scientific">Clostridium kluyveri (strain NBRC 12016)</name>
    <dbReference type="NCBI Taxonomy" id="583346"/>
    <lineage>
        <taxon>Bacteria</taxon>
        <taxon>Bacillati</taxon>
        <taxon>Bacillota</taxon>
        <taxon>Clostridia</taxon>
        <taxon>Eubacteriales</taxon>
        <taxon>Clostridiaceae</taxon>
        <taxon>Clostridium</taxon>
    </lineage>
</organism>
<proteinExistence type="predicted"/>
<dbReference type="EMBL" id="AP009049">
    <property type="protein sequence ID" value="BAH07764.1"/>
    <property type="molecule type" value="Genomic_DNA"/>
</dbReference>
<reference evidence="2" key="1">
    <citation type="submission" date="2005-09" db="EMBL/GenBank/DDBJ databases">
        <title>Complete genome sequence of Clostridium kluyveri and comparative genomics of Clostridia species.</title>
        <authorList>
            <person name="Inui M."/>
            <person name="Nonaka H."/>
            <person name="Shinoda Y."/>
            <person name="Ikenaga Y."/>
            <person name="Abe M."/>
            <person name="Naito K."/>
            <person name="Vertes A.A."/>
            <person name="Yukawa H."/>
        </authorList>
    </citation>
    <scope>NUCLEOTIDE SEQUENCE [LARGE SCALE GENOMIC DNA]</scope>
    <source>
        <strain evidence="2">NBRC 12016</strain>
    </source>
</reference>
<accession>B9E5I9</accession>
<name>B9E5I9_CLOK1</name>
<evidence type="ECO:0000313" key="1">
    <source>
        <dbReference type="EMBL" id="BAH07764.1"/>
    </source>
</evidence>
<dbReference type="KEGG" id="ckr:CKR_2713"/>
<sequence>MSYYKKFGGLIMVKKTEHDKENTGTEYVSTVLSLLDEEENVVSDVQKEIFEDEIKELPPIEEGQLNVSGVYLYDVEDKLEVKVYIRNGLSYDLNLNKIPFVITNSKGDVLAAQKFNLSSLGTLPPHSARPLKLYFDKENVKVDKIPEDDWKIILEGNLSITSKVRPRYEGLPESIDIKDKLVFDKFLEELPEMTEGEFSISTFSVGLRKNGNILVTAVMRNATNKPITIDKIPITVLDAKKRAVKSEKFTLDNFTVSPYRAKICNFAFPTNVHPEEDTSLNDWSVVYKLVKISGGKNIKAVKRKK</sequence>
<dbReference type="InterPro" id="IPR030910">
    <property type="entry name" value="SLAP_dom"/>
</dbReference>
<evidence type="ECO:0000313" key="2">
    <source>
        <dbReference type="Proteomes" id="UP000007969"/>
    </source>
</evidence>
<gene>
    <name evidence="1" type="ordered locus">CKR_2713</name>
</gene>